<gene>
    <name evidence="7" type="ORF">SAMN02745119_01765</name>
</gene>
<sequence>MTPKGVKDLFCSAHSLWLRFDSHQGMLRASALSFDTSLALVPVLALIFVILQKVGIQALLEPYILQQLTGNAGSTAIKVHEYVRNTKVAGIGSLSTIVLIATLFFILESIRESFNAIGEAVEHRSILRRSLDYLVVLIAAPLLLAAALGVTTALQSQWVIKWLIDNTQVGEGLLFFFRLTPFFCSSLVLMLLYLLLPAARIKFRSALIGAVITGACWQLAHGVYFRFQFGIARYNVMYGALSLLPFLLIWIYTSWLLVLLGFELVLCLQQGGLKQQSSVGSGERFS</sequence>
<keyword evidence="2" id="KW-1003">Cell membrane</keyword>
<dbReference type="GO" id="GO:0005886">
    <property type="term" value="C:plasma membrane"/>
    <property type="evidence" value="ECO:0007669"/>
    <property type="project" value="UniProtKB-SubCell"/>
</dbReference>
<evidence type="ECO:0000256" key="3">
    <source>
        <dbReference type="ARBA" id="ARBA00022692"/>
    </source>
</evidence>
<dbReference type="PANTHER" id="PTHR30213:SF0">
    <property type="entry name" value="UPF0761 MEMBRANE PROTEIN YIHY"/>
    <property type="match status" value="1"/>
</dbReference>
<dbReference type="PIRSF" id="PIRSF035875">
    <property type="entry name" value="RNase_BN"/>
    <property type="match status" value="1"/>
</dbReference>
<evidence type="ECO:0000256" key="6">
    <source>
        <dbReference type="SAM" id="Phobius"/>
    </source>
</evidence>
<feature type="transmembrane region" description="Helical" evidence="6">
    <location>
        <begin position="247"/>
        <end position="268"/>
    </location>
</feature>
<dbReference type="EMBL" id="FUWR01000008">
    <property type="protein sequence ID" value="SJZ83625.1"/>
    <property type="molecule type" value="Genomic_DNA"/>
</dbReference>
<keyword evidence="8" id="KW-1185">Reference proteome</keyword>
<evidence type="ECO:0000256" key="4">
    <source>
        <dbReference type="ARBA" id="ARBA00022989"/>
    </source>
</evidence>
<dbReference type="NCBIfam" id="TIGR00765">
    <property type="entry name" value="yihY_not_rbn"/>
    <property type="match status" value="1"/>
</dbReference>
<dbReference type="Pfam" id="PF03631">
    <property type="entry name" value="Virul_fac_BrkB"/>
    <property type="match status" value="1"/>
</dbReference>
<feature type="transmembrane region" description="Helical" evidence="6">
    <location>
        <begin position="29"/>
        <end position="51"/>
    </location>
</feature>
<reference evidence="8" key="1">
    <citation type="submission" date="2017-02" db="EMBL/GenBank/DDBJ databases">
        <authorList>
            <person name="Varghese N."/>
            <person name="Submissions S."/>
        </authorList>
    </citation>
    <scope>NUCLEOTIDE SEQUENCE [LARGE SCALE GENOMIC DNA]</scope>
    <source>
        <strain evidence="8">ATCC BAA-34</strain>
    </source>
</reference>
<dbReference type="InterPro" id="IPR017039">
    <property type="entry name" value="Virul_fac_BrkB"/>
</dbReference>
<comment type="subcellular location">
    <subcellularLocation>
        <location evidence="1">Cell membrane</location>
        <topology evidence="1">Multi-pass membrane protein</topology>
    </subcellularLocation>
</comment>
<dbReference type="Proteomes" id="UP000190102">
    <property type="component" value="Unassembled WGS sequence"/>
</dbReference>
<feature type="transmembrane region" description="Helical" evidence="6">
    <location>
        <begin position="174"/>
        <end position="195"/>
    </location>
</feature>
<evidence type="ECO:0000313" key="7">
    <source>
        <dbReference type="EMBL" id="SJZ83625.1"/>
    </source>
</evidence>
<evidence type="ECO:0000256" key="2">
    <source>
        <dbReference type="ARBA" id="ARBA00022475"/>
    </source>
</evidence>
<evidence type="ECO:0000256" key="1">
    <source>
        <dbReference type="ARBA" id="ARBA00004651"/>
    </source>
</evidence>
<feature type="transmembrane region" description="Helical" evidence="6">
    <location>
        <begin position="207"/>
        <end position="227"/>
    </location>
</feature>
<dbReference type="AlphaFoldDB" id="A0A1T4NWP6"/>
<accession>A0A1T4NWP6</accession>
<proteinExistence type="predicted"/>
<name>A0A1T4NWP6_9BACT</name>
<organism evidence="7 8">
    <name type="scientific">Trichlorobacter thiogenes</name>
    <dbReference type="NCBI Taxonomy" id="115783"/>
    <lineage>
        <taxon>Bacteria</taxon>
        <taxon>Pseudomonadati</taxon>
        <taxon>Thermodesulfobacteriota</taxon>
        <taxon>Desulfuromonadia</taxon>
        <taxon>Geobacterales</taxon>
        <taxon>Geobacteraceae</taxon>
        <taxon>Trichlorobacter</taxon>
    </lineage>
</organism>
<keyword evidence="5 6" id="KW-0472">Membrane</keyword>
<protein>
    <submittedName>
        <fullName evidence="7">Membrane protein</fullName>
    </submittedName>
</protein>
<evidence type="ECO:0000313" key="8">
    <source>
        <dbReference type="Proteomes" id="UP000190102"/>
    </source>
</evidence>
<keyword evidence="3 6" id="KW-0812">Transmembrane</keyword>
<keyword evidence="4 6" id="KW-1133">Transmembrane helix</keyword>
<feature type="transmembrane region" description="Helical" evidence="6">
    <location>
        <begin position="131"/>
        <end position="154"/>
    </location>
</feature>
<evidence type="ECO:0000256" key="5">
    <source>
        <dbReference type="ARBA" id="ARBA00023136"/>
    </source>
</evidence>
<dbReference type="STRING" id="115783.SAMN02745119_01765"/>
<dbReference type="OrthoDB" id="9808671at2"/>
<dbReference type="RefSeq" id="WP_078790065.1">
    <property type="nucleotide sequence ID" value="NZ_FUWR01000008.1"/>
</dbReference>
<feature type="transmembrane region" description="Helical" evidence="6">
    <location>
        <begin position="88"/>
        <end position="110"/>
    </location>
</feature>
<dbReference type="PANTHER" id="PTHR30213">
    <property type="entry name" value="INNER MEMBRANE PROTEIN YHJD"/>
    <property type="match status" value="1"/>
</dbReference>